<dbReference type="Gene3D" id="3.10.450.50">
    <property type="match status" value="1"/>
</dbReference>
<dbReference type="EMBL" id="LT899436">
    <property type="protein sequence ID" value="SNR16979.1"/>
    <property type="molecule type" value="Genomic_DNA"/>
</dbReference>
<keyword evidence="3" id="KW-1185">Reference proteome</keyword>
<organism evidence="2 3">
    <name type="scientific">Tenacibaculum jejuense</name>
    <dbReference type="NCBI Taxonomy" id="584609"/>
    <lineage>
        <taxon>Bacteria</taxon>
        <taxon>Pseudomonadati</taxon>
        <taxon>Bacteroidota</taxon>
        <taxon>Flavobacteriia</taxon>
        <taxon>Flavobacteriales</taxon>
        <taxon>Flavobacteriaceae</taxon>
        <taxon>Tenacibaculum</taxon>
    </lineage>
</organism>
<name>A0A238UCT1_9FLAO</name>
<evidence type="ECO:0000259" key="1">
    <source>
        <dbReference type="Pfam" id="PF14534"/>
    </source>
</evidence>
<evidence type="ECO:0000313" key="2">
    <source>
        <dbReference type="EMBL" id="SNR16979.1"/>
    </source>
</evidence>
<dbReference type="KEGG" id="tje:TJEJU_3329"/>
<reference evidence="2 3" key="1">
    <citation type="submission" date="2017-07" db="EMBL/GenBank/DDBJ databases">
        <authorList>
            <person name="Sun Z.S."/>
            <person name="Albrecht U."/>
            <person name="Echele G."/>
            <person name="Lee C.C."/>
        </authorList>
    </citation>
    <scope>NUCLEOTIDE SEQUENCE [LARGE SCALE GENOMIC DNA]</scope>
    <source>
        <strain evidence="3">type strain: KCTC 22618</strain>
    </source>
</reference>
<proteinExistence type="predicted"/>
<feature type="domain" description="DUF4440" evidence="1">
    <location>
        <begin position="52"/>
        <end position="163"/>
    </location>
</feature>
<dbReference type="RefSeq" id="WP_173862365.1">
    <property type="nucleotide sequence ID" value="NZ_LT899436.1"/>
</dbReference>
<gene>
    <name evidence="2" type="ORF">TJEJU_3329</name>
</gene>
<dbReference type="InterPro" id="IPR032710">
    <property type="entry name" value="NTF2-like_dom_sf"/>
</dbReference>
<accession>A0A238UCT1</accession>
<dbReference type="Proteomes" id="UP000215214">
    <property type="component" value="Chromosome TJEJU"/>
</dbReference>
<dbReference type="Pfam" id="PF14534">
    <property type="entry name" value="DUF4440"/>
    <property type="match status" value="1"/>
</dbReference>
<evidence type="ECO:0000313" key="3">
    <source>
        <dbReference type="Proteomes" id="UP000215214"/>
    </source>
</evidence>
<dbReference type="InterPro" id="IPR027843">
    <property type="entry name" value="DUF4440"/>
</dbReference>
<dbReference type="SUPFAM" id="SSF54427">
    <property type="entry name" value="NTF2-like"/>
    <property type="match status" value="1"/>
</dbReference>
<dbReference type="AlphaFoldDB" id="A0A238UCT1"/>
<protein>
    <recommendedName>
        <fullName evidence="1">DUF4440 domain-containing protein</fullName>
    </recommendedName>
</protein>
<sequence>MKELFDFFFKGNLFWKIVLLLWSLLSAMLVNGQVNKNSVLFKTLKSKDSIIFERTFNRCELQKLDHIIDQDFEFYHDLGGIENREDFFKSVQNNICGNTDEKLIRKLVDDSLKVYPLKKNGELYGAIQKGKHTFHIKKNNKLKATGSALFTHVWILNNNIWKLKRVLSYNHLPTQN</sequence>